<reference evidence="2" key="1">
    <citation type="submission" date="2023-03" db="EMBL/GenBank/DDBJ databases">
        <title>Massive genome expansion in bonnet fungi (Mycena s.s.) driven by repeated elements and novel gene families across ecological guilds.</title>
        <authorList>
            <consortium name="Lawrence Berkeley National Laboratory"/>
            <person name="Harder C.B."/>
            <person name="Miyauchi S."/>
            <person name="Viragh M."/>
            <person name="Kuo A."/>
            <person name="Thoen E."/>
            <person name="Andreopoulos B."/>
            <person name="Lu D."/>
            <person name="Skrede I."/>
            <person name="Drula E."/>
            <person name="Henrissat B."/>
            <person name="Morin E."/>
            <person name="Kohler A."/>
            <person name="Barry K."/>
            <person name="LaButti K."/>
            <person name="Morin E."/>
            <person name="Salamov A."/>
            <person name="Lipzen A."/>
            <person name="Mereny Z."/>
            <person name="Hegedus B."/>
            <person name="Baldrian P."/>
            <person name="Stursova M."/>
            <person name="Weitz H."/>
            <person name="Taylor A."/>
            <person name="Grigoriev I.V."/>
            <person name="Nagy L.G."/>
            <person name="Martin F."/>
            <person name="Kauserud H."/>
        </authorList>
    </citation>
    <scope>NUCLEOTIDE SEQUENCE</scope>
    <source>
        <strain evidence="2">9144</strain>
    </source>
</reference>
<feature type="non-terminal residue" evidence="2">
    <location>
        <position position="132"/>
    </location>
</feature>
<dbReference type="SUPFAM" id="SSF55658">
    <property type="entry name" value="L9 N-domain-like"/>
    <property type="match status" value="2"/>
</dbReference>
<keyword evidence="3" id="KW-1185">Reference proteome</keyword>
<name>A0AAD6YL91_9AGAR</name>
<organism evidence="2 3">
    <name type="scientific">Mycena pura</name>
    <dbReference type="NCBI Taxonomy" id="153505"/>
    <lineage>
        <taxon>Eukaryota</taxon>
        <taxon>Fungi</taxon>
        <taxon>Dikarya</taxon>
        <taxon>Basidiomycota</taxon>
        <taxon>Agaricomycotina</taxon>
        <taxon>Agaricomycetes</taxon>
        <taxon>Agaricomycetidae</taxon>
        <taxon>Agaricales</taxon>
        <taxon>Marasmiineae</taxon>
        <taxon>Mycenaceae</taxon>
        <taxon>Mycena</taxon>
    </lineage>
</organism>
<accession>A0AAD6YL91</accession>
<dbReference type="InterPro" id="IPR009027">
    <property type="entry name" value="Ribosomal_bL9/RNase_H1_N"/>
</dbReference>
<dbReference type="InterPro" id="IPR037056">
    <property type="entry name" value="RNase_H1_N_sf"/>
</dbReference>
<dbReference type="EMBL" id="JARJCW010000007">
    <property type="protein sequence ID" value="KAJ7222631.1"/>
    <property type="molecule type" value="Genomic_DNA"/>
</dbReference>
<evidence type="ECO:0000313" key="3">
    <source>
        <dbReference type="Proteomes" id="UP001219525"/>
    </source>
</evidence>
<evidence type="ECO:0000259" key="1">
    <source>
        <dbReference type="Pfam" id="PF01693"/>
    </source>
</evidence>
<dbReference type="InterPro" id="IPR011320">
    <property type="entry name" value="RNase_H1_N"/>
</dbReference>
<comment type="caution">
    <text evidence="2">The sequence shown here is derived from an EMBL/GenBank/DDBJ whole genome shotgun (WGS) entry which is preliminary data.</text>
</comment>
<dbReference type="AlphaFoldDB" id="A0AAD6YL91"/>
<dbReference type="Gene3D" id="3.40.970.10">
    <property type="entry name" value="Ribonuclease H1, N-terminal domain"/>
    <property type="match status" value="2"/>
</dbReference>
<proteinExistence type="predicted"/>
<feature type="domain" description="Ribonuclease H1 N-terminal" evidence="1">
    <location>
        <begin position="1"/>
        <end position="42"/>
    </location>
</feature>
<sequence length="132" mass="14229">YTVFYGGEIGVFEAWPDVKRSITGHGLAIYAGFPSLQAAQAALDYARTMGWTADSHPSDVTSPLPTPASYEDNPLNSSCSANQWYVVCRGVVPGVYKSYLECSLNTVGVKGNLCCSFETRAEAESVYADALR</sequence>
<dbReference type="Pfam" id="PF01693">
    <property type="entry name" value="Cauli_VI"/>
    <property type="match status" value="2"/>
</dbReference>
<gene>
    <name evidence="2" type="ORF">GGX14DRAFT_331723</name>
</gene>
<feature type="domain" description="Ribonuclease H1 N-terminal" evidence="1">
    <location>
        <begin position="84"/>
        <end position="124"/>
    </location>
</feature>
<evidence type="ECO:0000313" key="2">
    <source>
        <dbReference type="EMBL" id="KAJ7222631.1"/>
    </source>
</evidence>
<protein>
    <recommendedName>
        <fullName evidence="1">Ribonuclease H1 N-terminal domain-containing protein</fullName>
    </recommendedName>
</protein>
<dbReference type="Proteomes" id="UP001219525">
    <property type="component" value="Unassembled WGS sequence"/>
</dbReference>
<feature type="non-terminal residue" evidence="2">
    <location>
        <position position="1"/>
    </location>
</feature>